<feature type="transmembrane region" description="Helical" evidence="6">
    <location>
        <begin position="344"/>
        <end position="362"/>
    </location>
</feature>
<dbReference type="Pfam" id="PF07690">
    <property type="entry name" value="MFS_1"/>
    <property type="match status" value="1"/>
</dbReference>
<organism evidence="8 9">
    <name type="scientific">Exophiala mesophila</name>
    <name type="common">Black yeast-like fungus</name>
    <dbReference type="NCBI Taxonomy" id="212818"/>
    <lineage>
        <taxon>Eukaryota</taxon>
        <taxon>Fungi</taxon>
        <taxon>Dikarya</taxon>
        <taxon>Ascomycota</taxon>
        <taxon>Pezizomycotina</taxon>
        <taxon>Eurotiomycetes</taxon>
        <taxon>Chaetothyriomycetidae</taxon>
        <taxon>Chaetothyriales</taxon>
        <taxon>Herpotrichiellaceae</taxon>
        <taxon>Exophiala</taxon>
    </lineage>
</organism>
<name>A0A0D1X090_EXOME</name>
<dbReference type="SUPFAM" id="SSF103473">
    <property type="entry name" value="MFS general substrate transporter"/>
    <property type="match status" value="1"/>
</dbReference>
<evidence type="ECO:0000313" key="8">
    <source>
        <dbReference type="EMBL" id="KIV95175.1"/>
    </source>
</evidence>
<evidence type="ECO:0000256" key="6">
    <source>
        <dbReference type="SAM" id="Phobius"/>
    </source>
</evidence>
<feature type="transmembrane region" description="Helical" evidence="6">
    <location>
        <begin position="513"/>
        <end position="534"/>
    </location>
</feature>
<dbReference type="InterPro" id="IPR011701">
    <property type="entry name" value="MFS"/>
</dbReference>
<keyword evidence="4 6" id="KW-0472">Membrane</keyword>
<feature type="transmembrane region" description="Helical" evidence="6">
    <location>
        <begin position="205"/>
        <end position="229"/>
    </location>
</feature>
<feature type="transmembrane region" description="Helical" evidence="6">
    <location>
        <begin position="472"/>
        <end position="493"/>
    </location>
</feature>
<dbReference type="GO" id="GO:0016020">
    <property type="term" value="C:membrane"/>
    <property type="evidence" value="ECO:0007669"/>
    <property type="project" value="UniProtKB-SubCell"/>
</dbReference>
<dbReference type="GeneID" id="27320701"/>
<feature type="transmembrane region" description="Helical" evidence="6">
    <location>
        <begin position="235"/>
        <end position="255"/>
    </location>
</feature>
<keyword evidence="3 6" id="KW-1133">Transmembrane helix</keyword>
<keyword evidence="9" id="KW-1185">Reference proteome</keyword>
<feature type="region of interest" description="Disordered" evidence="5">
    <location>
        <begin position="1"/>
        <end position="35"/>
    </location>
</feature>
<dbReference type="OMA" id="SYWAFIF"/>
<dbReference type="EMBL" id="KN847521">
    <property type="protein sequence ID" value="KIV95175.1"/>
    <property type="molecule type" value="Genomic_DNA"/>
</dbReference>
<dbReference type="GO" id="GO:0022857">
    <property type="term" value="F:transmembrane transporter activity"/>
    <property type="evidence" value="ECO:0007669"/>
    <property type="project" value="InterPro"/>
</dbReference>
<feature type="transmembrane region" description="Helical" evidence="6">
    <location>
        <begin position="174"/>
        <end position="193"/>
    </location>
</feature>
<feature type="compositionally biased region" description="Polar residues" evidence="5">
    <location>
        <begin position="1"/>
        <end position="30"/>
    </location>
</feature>
<feature type="transmembrane region" description="Helical" evidence="6">
    <location>
        <begin position="145"/>
        <end position="168"/>
    </location>
</feature>
<dbReference type="InterPro" id="IPR036259">
    <property type="entry name" value="MFS_trans_sf"/>
</dbReference>
<dbReference type="HOGENOM" id="CLU_000960_27_3_1"/>
<dbReference type="AlphaFoldDB" id="A0A0D1X090"/>
<dbReference type="VEuPathDB" id="FungiDB:PV10_02856"/>
<feature type="transmembrane region" description="Helical" evidence="6">
    <location>
        <begin position="78"/>
        <end position="103"/>
    </location>
</feature>
<dbReference type="PANTHER" id="PTHR42718:SF23">
    <property type="entry name" value="MAJOR FACILITATOR SUPERFAMILY (MFS) PROFILE DOMAIN-CONTAINING PROTEIN"/>
    <property type="match status" value="1"/>
</dbReference>
<evidence type="ECO:0000256" key="1">
    <source>
        <dbReference type="ARBA" id="ARBA00004141"/>
    </source>
</evidence>
<evidence type="ECO:0000256" key="3">
    <source>
        <dbReference type="ARBA" id="ARBA00022989"/>
    </source>
</evidence>
<feature type="transmembrane region" description="Helical" evidence="6">
    <location>
        <begin position="276"/>
        <end position="296"/>
    </location>
</feature>
<dbReference type="InterPro" id="IPR020846">
    <property type="entry name" value="MFS_dom"/>
</dbReference>
<feature type="transmembrane region" description="Helical" evidence="6">
    <location>
        <begin position="432"/>
        <end position="451"/>
    </location>
</feature>
<feature type="domain" description="Major facilitator superfamily (MFS) profile" evidence="7">
    <location>
        <begin position="79"/>
        <end position="537"/>
    </location>
</feature>
<comment type="subcellular location">
    <subcellularLocation>
        <location evidence="1">Membrane</location>
        <topology evidence="1">Multi-pass membrane protein</topology>
    </subcellularLocation>
</comment>
<evidence type="ECO:0000256" key="4">
    <source>
        <dbReference type="ARBA" id="ARBA00023136"/>
    </source>
</evidence>
<feature type="transmembrane region" description="Helical" evidence="6">
    <location>
        <begin position="382"/>
        <end position="400"/>
    </location>
</feature>
<protein>
    <recommendedName>
        <fullName evidence="7">Major facilitator superfamily (MFS) profile domain-containing protein</fullName>
    </recommendedName>
</protein>
<dbReference type="OrthoDB" id="2985014at2759"/>
<evidence type="ECO:0000259" key="7">
    <source>
        <dbReference type="PROSITE" id="PS50850"/>
    </source>
</evidence>
<evidence type="ECO:0000313" key="9">
    <source>
        <dbReference type="Proteomes" id="UP000054302"/>
    </source>
</evidence>
<gene>
    <name evidence="8" type="ORF">PV10_02856</name>
</gene>
<feature type="transmembrane region" description="Helical" evidence="6">
    <location>
        <begin position="407"/>
        <end position="426"/>
    </location>
</feature>
<feature type="transmembrane region" description="Helical" evidence="6">
    <location>
        <begin position="302"/>
        <end position="323"/>
    </location>
</feature>
<dbReference type="Proteomes" id="UP000054302">
    <property type="component" value="Unassembled WGS sequence"/>
</dbReference>
<reference evidence="8 9" key="1">
    <citation type="submission" date="2015-01" db="EMBL/GenBank/DDBJ databases">
        <title>The Genome Sequence of Exophiala mesophila CBS40295.</title>
        <authorList>
            <consortium name="The Broad Institute Genomics Platform"/>
            <person name="Cuomo C."/>
            <person name="de Hoog S."/>
            <person name="Gorbushina A."/>
            <person name="Stielow B."/>
            <person name="Teixiera M."/>
            <person name="Abouelleil A."/>
            <person name="Chapman S.B."/>
            <person name="Priest M."/>
            <person name="Young S.K."/>
            <person name="Wortman J."/>
            <person name="Nusbaum C."/>
            <person name="Birren B."/>
        </authorList>
    </citation>
    <scope>NUCLEOTIDE SEQUENCE [LARGE SCALE GENOMIC DNA]</scope>
    <source>
        <strain evidence="8 9">CBS 40295</strain>
    </source>
</reference>
<dbReference type="RefSeq" id="XP_016226749.1">
    <property type="nucleotide sequence ID" value="XM_016367231.1"/>
</dbReference>
<keyword evidence="2 6" id="KW-0812">Transmembrane</keyword>
<evidence type="ECO:0000256" key="5">
    <source>
        <dbReference type="SAM" id="MobiDB-lite"/>
    </source>
</evidence>
<evidence type="ECO:0000256" key="2">
    <source>
        <dbReference type="ARBA" id="ARBA00022692"/>
    </source>
</evidence>
<proteinExistence type="predicted"/>
<accession>A0A0D1X090</accession>
<sequence>MNSSLVKEVNVEQQSTDIEQGSGTGDSADTASRPHQGMTSFEIIEPTTSMGGASLVPIESDPYGSRPAVFSSLAQECLFVLTTTLAVGQSSIFSGAILCMTSFIGRDLNMTAAEVTWISAAQTLAAGTFLLFFGRVADLFGRRLLFLVSIGFFSICLLVVGFATNAIYMDVFCGLLGLSSAASVPPAIGKLGAVYDKPSRRKNRAFACFSAGNPVGFVFGAFIAGVTMQVSTWRAVFWVMSVIYGFFFFAAWWTTPMDVEQSLGGLNMDTFVKFDLLGAFLAVVGVAMFTAALTLGGESGWGASYVIAMLVVGVVLTGGFVYWQSVFRYPLMPLMVWRDRNFSLVVIVLCLGFYGFSGNLFWLTLSWQRIDSLSPLMNAVRLLPAGIGGIVVNFLAAVIMHRISNKIIMIAGAVSAVIACALFSATSTEISYWALTFPALLFSVLSADLEFTVTNMYVMSFLPSEQQSVAGGLFNTVIRLAATIGIGIQTSIFNSAGGASEGEGALKYRAYQATFWVSLVGAVVAMGFVPFITIGRQGSRKHQD</sequence>
<dbReference type="PROSITE" id="PS50850">
    <property type="entry name" value="MFS"/>
    <property type="match status" value="1"/>
</dbReference>
<feature type="transmembrane region" description="Helical" evidence="6">
    <location>
        <begin position="115"/>
        <end position="133"/>
    </location>
</feature>
<dbReference type="PANTHER" id="PTHR42718">
    <property type="entry name" value="MAJOR FACILITATOR SUPERFAMILY MULTIDRUG TRANSPORTER MFSC"/>
    <property type="match status" value="1"/>
</dbReference>
<dbReference type="Gene3D" id="1.20.1250.20">
    <property type="entry name" value="MFS general substrate transporter like domains"/>
    <property type="match status" value="2"/>
</dbReference>